<dbReference type="InterPro" id="IPR001878">
    <property type="entry name" value="Znf_CCHC"/>
</dbReference>
<proteinExistence type="predicted"/>
<dbReference type="InterPro" id="IPR036691">
    <property type="entry name" value="Endo/exonu/phosph_ase_sf"/>
</dbReference>
<protein>
    <recommendedName>
        <fullName evidence="4">CCHC-type domain-containing protein</fullName>
    </recommendedName>
</protein>
<feature type="compositionally biased region" description="Polar residues" evidence="3">
    <location>
        <begin position="1"/>
        <end position="35"/>
    </location>
</feature>
<keyword evidence="1" id="KW-0479">Metal-binding</keyword>
<dbReference type="EMBL" id="CAKKLH010000105">
    <property type="protein sequence ID" value="CAH0103239.1"/>
    <property type="molecule type" value="Genomic_DNA"/>
</dbReference>
<feature type="coiled-coil region" evidence="2">
    <location>
        <begin position="143"/>
        <end position="177"/>
    </location>
</feature>
<dbReference type="GO" id="GO:0003824">
    <property type="term" value="F:catalytic activity"/>
    <property type="evidence" value="ECO:0007669"/>
    <property type="project" value="InterPro"/>
</dbReference>
<evidence type="ECO:0000256" key="2">
    <source>
        <dbReference type="SAM" id="Coils"/>
    </source>
</evidence>
<reference evidence="5" key="1">
    <citation type="submission" date="2021-11" db="EMBL/GenBank/DDBJ databases">
        <authorList>
            <person name="Schell T."/>
        </authorList>
    </citation>
    <scope>NUCLEOTIDE SEQUENCE</scope>
    <source>
        <strain evidence="5">M5</strain>
    </source>
</reference>
<evidence type="ECO:0000313" key="6">
    <source>
        <dbReference type="Proteomes" id="UP000789390"/>
    </source>
</evidence>
<comment type="caution">
    <text evidence="5">The sequence shown here is derived from an EMBL/GenBank/DDBJ whole genome shotgun (WGS) entry which is preliminary data.</text>
</comment>
<name>A0A8J2RHP1_9CRUS</name>
<dbReference type="PROSITE" id="PS50158">
    <property type="entry name" value="ZF_CCHC"/>
    <property type="match status" value="1"/>
</dbReference>
<evidence type="ECO:0000256" key="3">
    <source>
        <dbReference type="SAM" id="MobiDB-lite"/>
    </source>
</evidence>
<dbReference type="PANTHER" id="PTHR33273:SF2">
    <property type="entry name" value="ENDONUCLEASE_EXONUCLEASE_PHOSPHATASE DOMAIN-CONTAINING PROTEIN"/>
    <property type="match status" value="1"/>
</dbReference>
<feature type="region of interest" description="Disordered" evidence="3">
    <location>
        <begin position="1"/>
        <end position="36"/>
    </location>
</feature>
<keyword evidence="6" id="KW-1185">Reference proteome</keyword>
<sequence length="1318" mass="148984">MDGNESSHATETSGTNNEVLLDTSLASPATSGQNRKCTKCEFQFSTKGLGRGNYKVCPSCRDMDIATTMSQTGPKQQKRTNEEVISPSSTQQGAPKKPHSLPAQEPKAYEVFVNNLLCTDENELKEMNHDELIERVLAVAKAAKKYQGQLQQAQSFLKEAKEELKQQQQLMTDYKIAFADRMFESYKKTANQPHIQEMKSYAAATKGATNNTANHKYAQSTLAFSIDPSGADKEFNIKLIDTLLDAKAAGNPVPLSVNRKDDKGYITFPNQEDAEKARMILTNNKTCRGIINDLKTQIKLYPAIGLFAPEGDLKELKEEIEFRNGFIADSLVKIVQIHKCKEPDLIHIKLFFNSPEVRDEAIYRAKIHTSMKKIKIVAIDVNREVRRCYKCNKYGHTSTHCNATIATCGKCAQNHDTRSCKATIHKCPNCKLSHIAGDSKCPEQIKAQPTSLKCIQINLHHCSAASTVLETTILEEGVDIALIQEPYARFNATQQNIFVPNIPQGYKCHHNLNKHHAYGACIISKEQFKSIPIQFPEEFENNTAGIEIKFESTSLCFVSLYCRPSAKIQEKLIKMVINRLGRQLPNSILAIDINERNKIWGSSSTTQIGHSLEQFISAHNLSIENKDPAECSFIPPGTSFIDVTAAGDKTNIAYWDYLNQPSLSDHPYIIFGLRLNTHQRRSNNNRTKRRTVPPADQIDQTKFLESLKGTSDPPLVSNEITPISKRVTTTANQRKSFEDEVEKLTIDIQQAAKHSRTRNVKKTAQTAVKPFWNEKLYDLRKKCRAAYRRWGRAKEKCETANFTAIYRTAYQKLAAEFKRCLKEEKNRTWRKFCTENLNKDMLAAIRTITTKQHKTGSLTALMTADGKLESDPGKLTRLMASYLIKLDPPSKAEHITTIEYVEKKTTERSASASASASNEETPTFHISLAEQTRALDGLKKKSAAGVDQISCELITIAYPAIKHRLLNILNAESIKLSINASKSTFVMFDWRKRQRIPFSTPIKIMEVTVPPSKQATFLGLTLDPQLKWNIHIENKCNSALRTTHAIRQCLGLSWGLNRKRLKFLYSCVIEPMLTYCCSAWASAALMSSNRKKLRNIQRRIAILILRVFRTTPTDASLVLSGLTPADYKILEITTYKFLTKAESQSFTPSSGEIATKIINEGGSRLKANHQITTAEKKQMKKIIADITRRRWDTEWMRSSTGRLTWAFFPNTDTADKIEDLNIPYQAAQLFTGHCRLNLYLNRFTHAASPMCSCGRDQESVTHFMFRCPIFNETRQIFRHKCFQVTKIWPPTLSSIGKNLSLIKALIKFIVKSKRLNHI</sequence>
<organism evidence="5 6">
    <name type="scientific">Daphnia galeata</name>
    <dbReference type="NCBI Taxonomy" id="27404"/>
    <lineage>
        <taxon>Eukaryota</taxon>
        <taxon>Metazoa</taxon>
        <taxon>Ecdysozoa</taxon>
        <taxon>Arthropoda</taxon>
        <taxon>Crustacea</taxon>
        <taxon>Branchiopoda</taxon>
        <taxon>Diplostraca</taxon>
        <taxon>Cladocera</taxon>
        <taxon>Anomopoda</taxon>
        <taxon>Daphniidae</taxon>
        <taxon>Daphnia</taxon>
    </lineage>
</organism>
<dbReference type="OrthoDB" id="6356366at2759"/>
<evidence type="ECO:0000256" key="1">
    <source>
        <dbReference type="PROSITE-ProRule" id="PRU00047"/>
    </source>
</evidence>
<dbReference type="Pfam" id="PF14529">
    <property type="entry name" value="Exo_endo_phos_2"/>
    <property type="match status" value="1"/>
</dbReference>
<feature type="region of interest" description="Disordered" evidence="3">
    <location>
        <begin position="68"/>
        <end position="105"/>
    </location>
</feature>
<keyword evidence="1" id="KW-0862">Zinc</keyword>
<feature type="domain" description="CCHC-type" evidence="4">
    <location>
        <begin position="386"/>
        <end position="401"/>
    </location>
</feature>
<dbReference type="InterPro" id="IPR005135">
    <property type="entry name" value="Endo/exonuclease/phosphatase"/>
</dbReference>
<dbReference type="GO" id="GO:0003676">
    <property type="term" value="F:nucleic acid binding"/>
    <property type="evidence" value="ECO:0007669"/>
    <property type="project" value="InterPro"/>
</dbReference>
<evidence type="ECO:0000259" key="4">
    <source>
        <dbReference type="PROSITE" id="PS50158"/>
    </source>
</evidence>
<keyword evidence="2" id="KW-0175">Coiled coil</keyword>
<keyword evidence="1" id="KW-0863">Zinc-finger</keyword>
<dbReference type="Gene3D" id="3.60.10.10">
    <property type="entry name" value="Endonuclease/exonuclease/phosphatase"/>
    <property type="match status" value="1"/>
</dbReference>
<dbReference type="PANTHER" id="PTHR33273">
    <property type="entry name" value="DOMAIN-CONTAINING PROTEIN, PUTATIVE-RELATED"/>
    <property type="match status" value="1"/>
</dbReference>
<dbReference type="GO" id="GO:0008270">
    <property type="term" value="F:zinc ion binding"/>
    <property type="evidence" value="ECO:0007669"/>
    <property type="project" value="UniProtKB-KW"/>
</dbReference>
<dbReference type="SUPFAM" id="SSF56219">
    <property type="entry name" value="DNase I-like"/>
    <property type="match status" value="1"/>
</dbReference>
<gene>
    <name evidence="5" type="ORF">DGAL_LOCUS5773</name>
</gene>
<evidence type="ECO:0000313" key="5">
    <source>
        <dbReference type="EMBL" id="CAH0103239.1"/>
    </source>
</evidence>
<dbReference type="Proteomes" id="UP000789390">
    <property type="component" value="Unassembled WGS sequence"/>
</dbReference>
<accession>A0A8J2RHP1</accession>